<dbReference type="InterPro" id="IPR029064">
    <property type="entry name" value="Ribosomal_eL30-like_sf"/>
</dbReference>
<dbReference type="RefSeq" id="WP_067631981.1">
    <property type="nucleotide sequence ID" value="NZ_CP013213.1"/>
</dbReference>
<evidence type="ECO:0000259" key="1">
    <source>
        <dbReference type="Pfam" id="PF01248"/>
    </source>
</evidence>
<organism evidence="2 3">
    <name type="scientific">Erysipelothrix larvae</name>
    <dbReference type="NCBI Taxonomy" id="1514105"/>
    <lineage>
        <taxon>Bacteria</taxon>
        <taxon>Bacillati</taxon>
        <taxon>Bacillota</taxon>
        <taxon>Erysipelotrichia</taxon>
        <taxon>Erysipelotrichales</taxon>
        <taxon>Erysipelotrichaceae</taxon>
        <taxon>Erysipelothrix</taxon>
    </lineage>
</organism>
<dbReference type="Proteomes" id="UP000063781">
    <property type="component" value="Chromosome"/>
</dbReference>
<dbReference type="AlphaFoldDB" id="A0A0X8GZJ0"/>
<feature type="domain" description="Ribosomal protein eL8/eL30/eS12/Gadd45" evidence="1">
    <location>
        <begin position="13"/>
        <end position="95"/>
    </location>
</feature>
<name>A0A0X8GZJ0_9FIRM</name>
<dbReference type="KEGG" id="erl:AOC36_04840"/>
<sequence>MNSLNDIQISKVQRNLGLCQRASKCIFGDKLVDSLSSGNVKLVMLATDASDRTKSMFNKKCAFYNIPVIELLSVDELSISIGKTNRVALGIIDAGFTRMIQKTIYGKGEVINESKEKEQTRKRERKSIPE</sequence>
<evidence type="ECO:0000313" key="3">
    <source>
        <dbReference type="Proteomes" id="UP000063781"/>
    </source>
</evidence>
<dbReference type="EMBL" id="CP013213">
    <property type="protein sequence ID" value="AMC93324.1"/>
    <property type="molecule type" value="Genomic_DNA"/>
</dbReference>
<accession>A0A0X8GZJ0</accession>
<evidence type="ECO:0000313" key="2">
    <source>
        <dbReference type="EMBL" id="AMC93324.1"/>
    </source>
</evidence>
<dbReference type="Gene3D" id="3.30.1330.30">
    <property type="match status" value="1"/>
</dbReference>
<gene>
    <name evidence="2" type="ORF">AOC36_04840</name>
</gene>
<dbReference type="STRING" id="1514105.AOC36_04840"/>
<proteinExistence type="predicted"/>
<protein>
    <recommendedName>
        <fullName evidence="1">Ribosomal protein eL8/eL30/eS12/Gadd45 domain-containing protein</fullName>
    </recommendedName>
</protein>
<keyword evidence="3" id="KW-1185">Reference proteome</keyword>
<dbReference type="SUPFAM" id="SSF55315">
    <property type="entry name" value="L30e-like"/>
    <property type="match status" value="1"/>
</dbReference>
<dbReference type="InterPro" id="IPR004038">
    <property type="entry name" value="Ribosomal_eL8/eL30/eS12/Gad45"/>
</dbReference>
<dbReference type="OrthoDB" id="9794863at2"/>
<dbReference type="Pfam" id="PF01248">
    <property type="entry name" value="Ribosomal_L7Ae"/>
    <property type="match status" value="1"/>
</dbReference>
<reference evidence="2 3" key="1">
    <citation type="submission" date="2015-10" db="EMBL/GenBank/DDBJ databases">
        <title>Erysipelothrix larvae sp. LV19 isolated from the larval gut of the rhinoceros beetle, Trypoxylus dichotomus.</title>
        <authorList>
            <person name="Lim S."/>
            <person name="Kim B.-C."/>
        </authorList>
    </citation>
    <scope>NUCLEOTIDE SEQUENCE [LARGE SCALE GENOMIC DNA]</scope>
    <source>
        <strain evidence="2 3">LV19</strain>
    </source>
</reference>